<feature type="non-terminal residue" evidence="1">
    <location>
        <position position="1"/>
    </location>
</feature>
<proteinExistence type="predicted"/>
<feature type="non-terminal residue" evidence="1">
    <location>
        <position position="22"/>
    </location>
</feature>
<dbReference type="EMBL" id="CADCVW010000108">
    <property type="protein sequence ID" value="CAA9523446.1"/>
    <property type="molecule type" value="Genomic_DNA"/>
</dbReference>
<reference evidence="1" key="1">
    <citation type="submission" date="2020-02" db="EMBL/GenBank/DDBJ databases">
        <authorList>
            <person name="Meier V. D."/>
        </authorList>
    </citation>
    <scope>NUCLEOTIDE SEQUENCE</scope>
    <source>
        <strain evidence="1">AVDCRST_MAG39</strain>
    </source>
</reference>
<organism evidence="1">
    <name type="scientific">uncultured Sphingomonadaceae bacterium</name>
    <dbReference type="NCBI Taxonomy" id="169976"/>
    <lineage>
        <taxon>Bacteria</taxon>
        <taxon>Pseudomonadati</taxon>
        <taxon>Pseudomonadota</taxon>
        <taxon>Alphaproteobacteria</taxon>
        <taxon>Sphingomonadales</taxon>
        <taxon>Sphingomonadaceae</taxon>
        <taxon>environmental samples</taxon>
    </lineage>
</organism>
<name>A0A6J4TJ58_9SPHN</name>
<sequence length="22" mass="2244">WPAGACSCSAPPARSAARWRAA</sequence>
<accession>A0A6J4TJ58</accession>
<protein>
    <submittedName>
        <fullName evidence="1">Uncharacterized protein</fullName>
    </submittedName>
</protein>
<gene>
    <name evidence="1" type="ORF">AVDCRST_MAG39-2643</name>
</gene>
<evidence type="ECO:0000313" key="1">
    <source>
        <dbReference type="EMBL" id="CAA9523446.1"/>
    </source>
</evidence>
<dbReference type="AlphaFoldDB" id="A0A6J4TJ58"/>